<sequence length="112" mass="11818">MFRGTTARTTLASLAVTLLTLLLFAPAETFTSAHTLGEATAKAQIGTTSSELPVRDETDTVLGSTSRRTQEHPLITGRAAVTDTPGTPGAVDRRAPRPSRAHTTAALQVFRC</sequence>
<gene>
    <name evidence="3" type="ORF">GQF42_32740</name>
</gene>
<reference evidence="3 4" key="1">
    <citation type="submission" date="2019-12" db="EMBL/GenBank/DDBJ databases">
        <title>Streptomyces sp. strain T44 isolated from rhizosphere soil of Broussonetia papyrifera.</title>
        <authorList>
            <person name="Mo P."/>
        </authorList>
    </citation>
    <scope>NUCLEOTIDE SEQUENCE [LARGE SCALE GENOMIC DNA]</scope>
    <source>
        <strain evidence="3 4">T44</strain>
    </source>
</reference>
<name>A0A6I6N7U5_9ACTN</name>
<feature type="region of interest" description="Disordered" evidence="1">
    <location>
        <begin position="44"/>
        <end position="105"/>
    </location>
</feature>
<evidence type="ECO:0000256" key="2">
    <source>
        <dbReference type="SAM" id="SignalP"/>
    </source>
</evidence>
<organism evidence="3 4">
    <name type="scientific">Streptomyces broussonetiae</name>
    <dbReference type="NCBI Taxonomy" id="2686304"/>
    <lineage>
        <taxon>Bacteria</taxon>
        <taxon>Bacillati</taxon>
        <taxon>Actinomycetota</taxon>
        <taxon>Actinomycetes</taxon>
        <taxon>Kitasatosporales</taxon>
        <taxon>Streptomycetaceae</taxon>
        <taxon>Streptomyces</taxon>
    </lineage>
</organism>
<evidence type="ECO:0008006" key="5">
    <source>
        <dbReference type="Google" id="ProtNLM"/>
    </source>
</evidence>
<proteinExistence type="predicted"/>
<protein>
    <recommendedName>
        <fullName evidence="5">Secreted protein</fullName>
    </recommendedName>
</protein>
<feature type="chain" id="PRO_5038414507" description="Secreted protein" evidence="2">
    <location>
        <begin position="28"/>
        <end position="112"/>
    </location>
</feature>
<evidence type="ECO:0000256" key="1">
    <source>
        <dbReference type="SAM" id="MobiDB-lite"/>
    </source>
</evidence>
<keyword evidence="2" id="KW-0732">Signal</keyword>
<dbReference type="EMBL" id="CP047020">
    <property type="protein sequence ID" value="QHA07442.1"/>
    <property type="molecule type" value="Genomic_DNA"/>
</dbReference>
<dbReference type="RefSeq" id="WP_158925942.1">
    <property type="nucleotide sequence ID" value="NZ_CP047020.1"/>
</dbReference>
<feature type="signal peptide" evidence="2">
    <location>
        <begin position="1"/>
        <end position="27"/>
    </location>
</feature>
<dbReference type="Proteomes" id="UP000436138">
    <property type="component" value="Chromosome"/>
</dbReference>
<dbReference type="AlphaFoldDB" id="A0A6I6N7U5"/>
<dbReference type="KEGG" id="sbro:GQF42_32740"/>
<keyword evidence="4" id="KW-1185">Reference proteome</keyword>
<accession>A0A6I6N7U5</accession>
<evidence type="ECO:0000313" key="3">
    <source>
        <dbReference type="EMBL" id="QHA07442.1"/>
    </source>
</evidence>
<evidence type="ECO:0000313" key="4">
    <source>
        <dbReference type="Proteomes" id="UP000436138"/>
    </source>
</evidence>